<dbReference type="AlphaFoldDB" id="A0A0K1E883"/>
<gene>
    <name evidence="1" type="ORF">CMC5_010280</name>
</gene>
<dbReference type="STRING" id="52.CMC5_010280"/>
<accession>A0A0K1E883</accession>
<dbReference type="Proteomes" id="UP000067626">
    <property type="component" value="Chromosome"/>
</dbReference>
<proteinExistence type="predicted"/>
<protein>
    <submittedName>
        <fullName evidence="1">Uncharacterized protein</fullName>
    </submittedName>
</protein>
<keyword evidence="2" id="KW-1185">Reference proteome</keyword>
<evidence type="ECO:0000313" key="2">
    <source>
        <dbReference type="Proteomes" id="UP000067626"/>
    </source>
</evidence>
<dbReference type="KEGG" id="ccro:CMC5_010280"/>
<reference evidence="1 2" key="1">
    <citation type="submission" date="2015-07" db="EMBL/GenBank/DDBJ databases">
        <title>Genome analysis of myxobacterium Chondromyces crocatus Cm c5 reveals a high potential for natural compound synthesis and the genetic basis for the loss of fruiting body formation.</title>
        <authorList>
            <person name="Zaburannyi N."/>
            <person name="Bunk B."/>
            <person name="Maier J."/>
            <person name="Overmann J."/>
            <person name="Mueller R."/>
        </authorList>
    </citation>
    <scope>NUCLEOTIDE SEQUENCE [LARGE SCALE GENOMIC DNA]</scope>
    <source>
        <strain evidence="1 2">Cm c5</strain>
    </source>
</reference>
<sequence length="238" mass="26341">MRALADRIEGRASELAEDALTEMYQDPFWEARYGERGRRFAREDGQFHVRYLVEALRAGSPDTLCNYARWLQPLLTTRGMCTLHLAENFERLAVAIRRVEQDAEPAVAYLGAATSALTYPPGLARELQEHATAIAARVMAPGASAGSAEVPHADDRAASAAMLLSYLADALALGKPELFMNHLSWAADFLHERGTPRGRLITRLQGISEGLRVLSDDSRRRAEELLETALERLRSPSP</sequence>
<organism evidence="1 2">
    <name type="scientific">Chondromyces crocatus</name>
    <dbReference type="NCBI Taxonomy" id="52"/>
    <lineage>
        <taxon>Bacteria</taxon>
        <taxon>Pseudomonadati</taxon>
        <taxon>Myxococcota</taxon>
        <taxon>Polyangia</taxon>
        <taxon>Polyangiales</taxon>
        <taxon>Polyangiaceae</taxon>
        <taxon>Chondromyces</taxon>
    </lineage>
</organism>
<evidence type="ECO:0000313" key="1">
    <source>
        <dbReference type="EMBL" id="AKT36907.1"/>
    </source>
</evidence>
<dbReference type="RefSeq" id="WP_050429351.1">
    <property type="nucleotide sequence ID" value="NZ_CP012159.1"/>
</dbReference>
<dbReference type="EMBL" id="CP012159">
    <property type="protein sequence ID" value="AKT36907.1"/>
    <property type="molecule type" value="Genomic_DNA"/>
</dbReference>
<name>A0A0K1E883_CHOCO</name>